<accession>A0A7G3RP22</accession>
<evidence type="ECO:0000313" key="1">
    <source>
        <dbReference type="EMBL" id="QIP68027.1"/>
    </source>
</evidence>
<keyword evidence="1" id="KW-0808">Transferase</keyword>
<dbReference type="EMBL" id="MN585286">
    <property type="protein sequence ID" value="QIP68027.1"/>
    <property type="molecule type" value="Genomic_RNA"/>
</dbReference>
<keyword evidence="1" id="KW-0696">RNA-directed RNA polymerase</keyword>
<organism evidence="1">
    <name type="scientific">Plasmopara viticola lesion associated Yue-like virus 1</name>
    <dbReference type="NCBI Taxonomy" id="2719589"/>
    <lineage>
        <taxon>Viruses</taxon>
        <taxon>Riboviria</taxon>
    </lineage>
</organism>
<sequence>MSVLNDVATENGLAIREMAKHIGASDARSVFCLLKGKGLYRMEQIEYSMKASELPKGMAEVASHYWTVGNDLWWGLPGGTFEEFLDRLLETEDYWLDMTWNPPTERLQNEERARDLVLVSYLFPFSAGRSSPWMTLGFFPIIAGAKEVYAGSAATARMVDSVNCRGDEYGVLSSLRRESTSKVAGDWIDFSSWATYFELATSISPYDAPAAGAKVSHLDEDRVKISSRYLALAELSNIAAYVIRSCRRRGTLGKNLTEVARESELLSNSLGAGSTETYTRTTKEQIHRLRSQIIYDFTANRTGKSCVYRNARSEEIRAIACGEVCLIRFVQGGPVYLFTTEDLRNLKFVSMSHTMWHYYAATLKIEWAPKSGAIKHNVGGITQEILSAVGQLGTTFDNLAGQIYGIKQNKFQQKVVNEEAVATYITDLWSFYAKRLSMFIRLNLTDYLGRYLHDLFAVYTSVLAGSMSSAGYLSQRKDVEAFWRPKGVPASRDIDYLIDLFRNAPMTIVQDFGRLSKIVYAYDINPAYSFMDRCNNMKIGNPRGVAEFRGEFDWDIRDFKEGEKDVSMDKLQCAITMLLAIGDARAAASAHVPAEDAERMEESSWAELVAYFGKAMGTIRYNSQYRDTPVYPVPDSYRNVAKRQAKEFYKDGKTPTSVWAGAYMDIEDMLAYKERGNPDLALLKATSMPSSNFREVMSDMGQVARVTPTRDTDGMRPKDRGDMISDYLTNHYPSRTEAIDYLENNDALMSTSVKIETNKYPQKNRIITAAEANSRRVMSEFEFNNGIACKKVPGFSVGADPAKTKKKLYAAMRDDVMPGRVRVMVSLDLSSWSTGMHWDVQKAANQVLELAYDGGRDMFRVLDKCTKGSLMVMAQKGLRLPFRNVRGANYEGLDGKRNTLIHCALWLIARCDAYEAGLDGGMKALLYIDDGAAIIDVDRRTLHEDVAKLRDALMSTYVCYGFKISMLKTVVSTIYVQFLNEVYYHGAHIGYGFRALCHTGAQTFPEAANVTEELAVISSGIRGAAVSGGHTLRLMAGYHHLLMLYSCGVIGNRGRSLARIEPLAQALAFMVPTDAGGFGLPSMTELFSNLAGHPDVEKKDKLSRILKAMRLYDVVVAQNLREMMKECLLKPVRVKADYIPSRLNVQSDVMTQVSVRDRAVLTAEGALRKCRNPDADILLSKYISKANKIDPSSFPAAFISAMRKTSKRLPVTLVSKALASDPADAIAKLVKKIVSSNMISRFIKAKELASLKRKYYGDALARASRVSMVLRRTMFTVEV</sequence>
<reference evidence="1" key="1">
    <citation type="journal article" date="2020" name="Virus Evol.">
        <title>Analysis of the virome associated to grapevine downy mildew lesions reveals new mycovirus lineages.</title>
        <authorList>
            <person name="Chiapello M."/>
            <person name="Rodriguez-Romero J."/>
            <person name="Ayllon M.A."/>
            <person name="Turina M."/>
        </authorList>
    </citation>
    <scope>NUCLEOTIDE SEQUENCE</scope>
    <source>
        <strain evidence="1">DMS6_DN39602</strain>
    </source>
</reference>
<name>A0A7G3RP22_9VIRU</name>
<proteinExistence type="predicted"/>
<dbReference type="GO" id="GO:0003968">
    <property type="term" value="F:RNA-directed RNA polymerase activity"/>
    <property type="evidence" value="ECO:0007669"/>
    <property type="project" value="UniProtKB-KW"/>
</dbReference>
<keyword evidence="1" id="KW-0548">Nucleotidyltransferase</keyword>
<protein>
    <submittedName>
        <fullName evidence="1">RNA-dependent RNA polymerase</fullName>
    </submittedName>
</protein>